<dbReference type="SUPFAM" id="SSF49265">
    <property type="entry name" value="Fibronectin type III"/>
    <property type="match status" value="1"/>
</dbReference>
<proteinExistence type="predicted"/>
<accession>A0ABS0YW36</accession>
<dbReference type="Proteomes" id="UP000641025">
    <property type="component" value="Unassembled WGS sequence"/>
</dbReference>
<evidence type="ECO:0000256" key="1">
    <source>
        <dbReference type="SAM" id="MobiDB-lite"/>
    </source>
</evidence>
<dbReference type="InterPro" id="IPR036116">
    <property type="entry name" value="FN3_sf"/>
</dbReference>
<gene>
    <name evidence="3" type="ORF">JFN90_18830</name>
</gene>
<dbReference type="InterPro" id="IPR013783">
    <property type="entry name" value="Ig-like_fold"/>
</dbReference>
<evidence type="ECO:0000259" key="2">
    <source>
        <dbReference type="PROSITE" id="PS50853"/>
    </source>
</evidence>
<dbReference type="Gene3D" id="2.60.40.10">
    <property type="entry name" value="Immunoglobulins"/>
    <property type="match status" value="1"/>
</dbReference>
<keyword evidence="4" id="KW-1185">Reference proteome</keyword>
<dbReference type="EMBL" id="JAEMHK010000017">
    <property type="protein sequence ID" value="MBJ6802186.1"/>
    <property type="molecule type" value="Genomic_DNA"/>
</dbReference>
<dbReference type="RefSeq" id="WP_199396665.1">
    <property type="nucleotide sequence ID" value="NZ_JAEMHK010000017.1"/>
</dbReference>
<comment type="caution">
    <text evidence="3">The sequence shown here is derived from an EMBL/GenBank/DDBJ whole genome shotgun (WGS) entry which is preliminary data.</text>
</comment>
<feature type="region of interest" description="Disordered" evidence="1">
    <location>
        <begin position="114"/>
        <end position="139"/>
    </location>
</feature>
<sequence length="213" mass="23696">MQPVLAPEYGSTPRETAEMMRTVKVMLLNHDHPNLKPWPPWLRSFDGLGEDADLLDAAILRAQNHDVTMVKERDEFHQASKKRMARIGQYVELAVESDRDALKRAGFKVRPLQVKKTASGPPPSPDLSVTHGKASGTLSGKITRYPGAKSYRVQITDQDPATNPTWLDVDDFPLASKIHIPGREPGKLYWLRASILTSAGRGPWSLPVSIRSL</sequence>
<dbReference type="InterPro" id="IPR003961">
    <property type="entry name" value="FN3_dom"/>
</dbReference>
<evidence type="ECO:0000313" key="3">
    <source>
        <dbReference type="EMBL" id="MBJ6802186.1"/>
    </source>
</evidence>
<name>A0ABS0YW36_9BACT</name>
<dbReference type="PROSITE" id="PS50853">
    <property type="entry name" value="FN3"/>
    <property type="match status" value="1"/>
</dbReference>
<feature type="domain" description="Fibronectin type-III" evidence="2">
    <location>
        <begin position="121"/>
        <end position="213"/>
    </location>
</feature>
<reference evidence="3 4" key="1">
    <citation type="submission" date="2020-12" db="EMBL/GenBank/DDBJ databases">
        <title>Geomonas sp. Red259, isolated from paddy soil.</title>
        <authorList>
            <person name="Xu Z."/>
            <person name="Zhang Z."/>
            <person name="Masuda Y."/>
            <person name="Itoh H."/>
            <person name="Senoo K."/>
        </authorList>
    </citation>
    <scope>NUCLEOTIDE SEQUENCE [LARGE SCALE GENOMIC DNA]</scope>
    <source>
        <strain evidence="3 4">Red259</strain>
    </source>
</reference>
<evidence type="ECO:0000313" key="4">
    <source>
        <dbReference type="Proteomes" id="UP000641025"/>
    </source>
</evidence>
<organism evidence="3 4">
    <name type="scientific">Geomonas propionica</name>
    <dbReference type="NCBI Taxonomy" id="2798582"/>
    <lineage>
        <taxon>Bacteria</taxon>
        <taxon>Pseudomonadati</taxon>
        <taxon>Thermodesulfobacteriota</taxon>
        <taxon>Desulfuromonadia</taxon>
        <taxon>Geobacterales</taxon>
        <taxon>Geobacteraceae</taxon>
        <taxon>Geomonas</taxon>
    </lineage>
</organism>
<protein>
    <recommendedName>
        <fullName evidence="2">Fibronectin type-III domain-containing protein</fullName>
    </recommendedName>
</protein>